<sequence length="467" mass="50150">MTETPEAGEIDLDDSALSRRLKAISDCVRAVAAPVTRDLDRREADALLRSYLEPGCFPEAVRRLAAGHLLVLVGEQETGKRLGAIALLSRMSLADGTITVLSPAGTAAELLACTAYEPGRAYLLHDWIAVSTDRTELVDLARKLAELGSYLVITRNGAPSHSVEVERPWSAPDPGELFDLCLRTYGVGPQASETVARARDTALILPTPAEVVRLAARLVQDEPPPGSPAQAEPPGEGVVAAWFDTKPPLHEVRTAAALVFLQGVAAPVFRQQFVRLERIWQAHERRGTRPVDGRHPLLGAQEGRMAFLVPHHREQVLAELVARYGYWLWQPLREWVRSLALEGPAVSGRASAGVALLAAYSLTEVEREFLEAWAQGLAVEQLAAGETLSYMCADDTLAPEALRLALDWSADPGDPRAVAAAVALGGGLAVRYPADSLRRLRELASHGGPVAGVARAGLPVAGRPRDA</sequence>
<reference evidence="1 2" key="1">
    <citation type="submission" date="2019-10" db="EMBL/GenBank/DDBJ databases">
        <title>Nonomuraea sp. nov., isolated from Phyllanthus amarus.</title>
        <authorList>
            <person name="Klykleung N."/>
            <person name="Tanasupawat S."/>
        </authorList>
    </citation>
    <scope>NUCLEOTIDE SEQUENCE [LARGE SCALE GENOMIC DNA]</scope>
    <source>
        <strain evidence="1 2">PA1-10</strain>
    </source>
</reference>
<evidence type="ECO:0000313" key="2">
    <source>
        <dbReference type="Proteomes" id="UP000312512"/>
    </source>
</evidence>
<dbReference type="RefSeq" id="WP_139633917.1">
    <property type="nucleotide sequence ID" value="NZ_VDLX02000012.1"/>
</dbReference>
<dbReference type="AlphaFoldDB" id="A0A5C4W1M9"/>
<accession>A0A5C4W1M9</accession>
<protein>
    <submittedName>
        <fullName evidence="1">Uncharacterized protein</fullName>
    </submittedName>
</protein>
<gene>
    <name evidence="1" type="ORF">FH608_029570</name>
</gene>
<dbReference type="Proteomes" id="UP000312512">
    <property type="component" value="Unassembled WGS sequence"/>
</dbReference>
<evidence type="ECO:0000313" key="1">
    <source>
        <dbReference type="EMBL" id="KAB8191416.1"/>
    </source>
</evidence>
<name>A0A5C4W1M9_9ACTN</name>
<keyword evidence="2" id="KW-1185">Reference proteome</keyword>
<proteinExistence type="predicted"/>
<organism evidence="1 2">
    <name type="scientific">Nonomuraea phyllanthi</name>
    <dbReference type="NCBI Taxonomy" id="2219224"/>
    <lineage>
        <taxon>Bacteria</taxon>
        <taxon>Bacillati</taxon>
        <taxon>Actinomycetota</taxon>
        <taxon>Actinomycetes</taxon>
        <taxon>Streptosporangiales</taxon>
        <taxon>Streptosporangiaceae</taxon>
        <taxon>Nonomuraea</taxon>
    </lineage>
</organism>
<dbReference type="EMBL" id="VDLX02000012">
    <property type="protein sequence ID" value="KAB8191416.1"/>
    <property type="molecule type" value="Genomic_DNA"/>
</dbReference>
<dbReference type="OrthoDB" id="3681676at2"/>
<comment type="caution">
    <text evidence="1">The sequence shown here is derived from an EMBL/GenBank/DDBJ whole genome shotgun (WGS) entry which is preliminary data.</text>
</comment>